<organism evidence="1 2">
    <name type="scientific">Purpureocillium lilacinum</name>
    <name type="common">Paecilomyces lilacinus</name>
    <dbReference type="NCBI Taxonomy" id="33203"/>
    <lineage>
        <taxon>Eukaryota</taxon>
        <taxon>Fungi</taxon>
        <taxon>Dikarya</taxon>
        <taxon>Ascomycota</taxon>
        <taxon>Pezizomycotina</taxon>
        <taxon>Sordariomycetes</taxon>
        <taxon>Hypocreomycetidae</taxon>
        <taxon>Hypocreales</taxon>
        <taxon>Ophiocordycipitaceae</taxon>
        <taxon>Purpureocillium</taxon>
    </lineage>
</organism>
<evidence type="ECO:0000313" key="2">
    <source>
        <dbReference type="Proteomes" id="UP001638806"/>
    </source>
</evidence>
<accession>A0ACC4DIS1</accession>
<name>A0ACC4DIS1_PURLI</name>
<gene>
    <name evidence="1" type="ORF">ACCO45_011312</name>
</gene>
<dbReference type="Proteomes" id="UP001638806">
    <property type="component" value="Unassembled WGS sequence"/>
</dbReference>
<proteinExistence type="predicted"/>
<protein>
    <submittedName>
        <fullName evidence="1">Uncharacterized protein</fullName>
    </submittedName>
</protein>
<sequence length="400" mass="44603">MLLRNVHRLALLVGLALVCLYAASHYGGLSSRSWSEASKLQWPKPNSKSKPPKGDNADEHDDNDGAHGSQWAAATPQDGKSMTPDAFKDAQQQHQEVFSVSTPDKKFVRIDFGGMDAFNPNILPHPDADDIWIVVAQKVNAEPSIEFKECKGDLEYFNLNIGPHDARVLFGPEQPYITFGSNSKFTCFGQFVQNFAGLIGWNGDKPVPETDFRNATELQRPAPYGKMEKNFSCSGTTRGRGTARDAKCIAKYMPRPAPELESIHQATNSLKVTMCRKADAGCKATDDNTFIFTIYQHKTYYNFHSVYEPYLMVIEQKPPFRIHAMSKRPLWISGRERHPATNSSDMFYVTSMNWKGRGRRYSGFLDDELFLAFGIEDKKAGAIDVLAGELLGDLGLCAGV</sequence>
<comment type="caution">
    <text evidence="1">The sequence shown here is derived from an EMBL/GenBank/DDBJ whole genome shotgun (WGS) entry which is preliminary data.</text>
</comment>
<evidence type="ECO:0000313" key="1">
    <source>
        <dbReference type="EMBL" id="KAL3955749.1"/>
    </source>
</evidence>
<reference evidence="1" key="1">
    <citation type="submission" date="2024-12" db="EMBL/GenBank/DDBJ databases">
        <title>Comparative genomics and development of molecular markers within Purpureocillium lilacinum and among Purpureocillium species.</title>
        <authorList>
            <person name="Yeh Z.-Y."/>
            <person name="Ni N.-T."/>
            <person name="Lo P.-H."/>
            <person name="Mushyakhwo K."/>
            <person name="Lin C.-F."/>
            <person name="Nai Y.-S."/>
        </authorList>
    </citation>
    <scope>NUCLEOTIDE SEQUENCE</scope>
    <source>
        <strain evidence="1">NCHU-NPUST-175</strain>
    </source>
</reference>
<keyword evidence="2" id="KW-1185">Reference proteome</keyword>
<dbReference type="EMBL" id="JBGNUJ010000010">
    <property type="protein sequence ID" value="KAL3955749.1"/>
    <property type="molecule type" value="Genomic_DNA"/>
</dbReference>